<dbReference type="AlphaFoldDB" id="A0A0F5MQX3"/>
<keyword evidence="4" id="KW-0255">Endonuclease</keyword>
<dbReference type="GO" id="GO:0004519">
    <property type="term" value="F:endonuclease activity"/>
    <property type="evidence" value="ECO:0007669"/>
    <property type="project" value="UniProtKB-KW"/>
</dbReference>
<keyword evidence="5 7" id="KW-0378">Hydrolase</keyword>
<name>A0A0F5MQX3_9RICK</name>
<keyword evidence="2" id="KW-1277">Toxin-antitoxin system</keyword>
<evidence type="ECO:0000256" key="2">
    <source>
        <dbReference type="ARBA" id="ARBA00022649"/>
    </source>
</evidence>
<dbReference type="GO" id="GO:0016787">
    <property type="term" value="F:hydrolase activity"/>
    <property type="evidence" value="ECO:0007669"/>
    <property type="project" value="UniProtKB-KW"/>
</dbReference>
<protein>
    <recommendedName>
        <fullName evidence="6">Putative mRNA interferase YoeB</fullName>
    </recommendedName>
</protein>
<dbReference type="InterPro" id="IPR009614">
    <property type="entry name" value="YoeB_toxin"/>
</dbReference>
<organism evidence="7 8">
    <name type="scientific">Candidatus Arcanibacter lacustris</name>
    <dbReference type="NCBI Taxonomy" id="1607817"/>
    <lineage>
        <taxon>Bacteria</taxon>
        <taxon>Pseudomonadati</taxon>
        <taxon>Pseudomonadota</taxon>
        <taxon>Alphaproteobacteria</taxon>
        <taxon>Rickettsiales</taxon>
        <taxon>Candidatus Arcanibacter</taxon>
    </lineage>
</organism>
<evidence type="ECO:0000256" key="4">
    <source>
        <dbReference type="ARBA" id="ARBA00022759"/>
    </source>
</evidence>
<keyword evidence="3" id="KW-0540">Nuclease</keyword>
<dbReference type="EMBL" id="JYHA01000077">
    <property type="protein sequence ID" value="KKB96462.1"/>
    <property type="molecule type" value="Genomic_DNA"/>
</dbReference>
<evidence type="ECO:0000256" key="5">
    <source>
        <dbReference type="ARBA" id="ARBA00022801"/>
    </source>
</evidence>
<dbReference type="PANTHER" id="PTHR38039:SF1">
    <property type="entry name" value="TOXIN YOEB"/>
    <property type="match status" value="1"/>
</dbReference>
<proteinExistence type="inferred from homology"/>
<reference evidence="7 8" key="1">
    <citation type="submission" date="2015-02" db="EMBL/GenBank/DDBJ databases">
        <title>Single cell genomics of a rare environmental alphaproteobacterium provides unique insights into Rickettsiaceae evolution.</title>
        <authorList>
            <person name="Martijn J."/>
            <person name="Schulz F."/>
            <person name="Zaremba-Niedzwiedzka K."/>
            <person name="Viklund J."/>
            <person name="Stepanauskas R."/>
            <person name="Andersson S.G.E."/>
            <person name="Horn M."/>
            <person name="Guy L."/>
            <person name="Ettema T.J.G."/>
        </authorList>
    </citation>
    <scope>NUCLEOTIDE SEQUENCE [LARGE SCALE GENOMIC DNA]</scope>
    <source>
        <strain evidence="7 8">SCGC AAA041-L04</strain>
    </source>
</reference>
<comment type="similarity">
    <text evidence="1">Belongs to the YoeB family.</text>
</comment>
<evidence type="ECO:0000313" key="8">
    <source>
        <dbReference type="Proteomes" id="UP000033358"/>
    </source>
</evidence>
<keyword evidence="8" id="KW-1185">Reference proteome</keyword>
<dbReference type="InterPro" id="IPR035093">
    <property type="entry name" value="RelE/ParE_toxin_dom_sf"/>
</dbReference>
<accession>A0A0F5MQX3</accession>
<evidence type="ECO:0000256" key="3">
    <source>
        <dbReference type="ARBA" id="ARBA00022722"/>
    </source>
</evidence>
<comment type="caution">
    <text evidence="7">The sequence shown here is derived from an EMBL/GenBank/DDBJ whole genome shotgun (WGS) entry which is preliminary data.</text>
</comment>
<evidence type="ECO:0000256" key="6">
    <source>
        <dbReference type="ARBA" id="ARBA00030388"/>
    </source>
</evidence>
<dbReference type="PATRIC" id="fig|1607817.3.peg.448"/>
<dbReference type="PANTHER" id="PTHR38039">
    <property type="entry name" value="TOXIN YOEB"/>
    <property type="match status" value="1"/>
</dbReference>
<evidence type="ECO:0000313" key="7">
    <source>
        <dbReference type="EMBL" id="KKB96462.1"/>
    </source>
</evidence>
<evidence type="ECO:0000256" key="1">
    <source>
        <dbReference type="ARBA" id="ARBA00008172"/>
    </source>
</evidence>
<dbReference type="Pfam" id="PF06769">
    <property type="entry name" value="YoeB_toxin"/>
    <property type="match status" value="1"/>
</dbReference>
<dbReference type="Gene3D" id="3.30.2310.20">
    <property type="entry name" value="RelE-like"/>
    <property type="match status" value="1"/>
</dbReference>
<dbReference type="Proteomes" id="UP000033358">
    <property type="component" value="Unassembled WGS sequence"/>
</dbReference>
<dbReference type="SUPFAM" id="SSF143011">
    <property type="entry name" value="RelE-like"/>
    <property type="match status" value="1"/>
</dbReference>
<dbReference type="NCBIfam" id="TIGR02116">
    <property type="entry name" value="toxin_Txe_YoeB"/>
    <property type="match status" value="1"/>
</dbReference>
<sequence length="84" mass="10244">MNLLFLEDAWEDYLYWQKINIKNLKRVNELIKATLRDPYYGIGKPEPLKFDMSGCFSRRIDAEHRLVYKVEDDNLIIIQCRYHY</sequence>
<gene>
    <name evidence="7" type="primary">yoeB</name>
    <name evidence="7" type="ORF">SZ25_00452</name>
</gene>
<dbReference type="GO" id="GO:0006401">
    <property type="term" value="P:RNA catabolic process"/>
    <property type="evidence" value="ECO:0007669"/>
    <property type="project" value="InterPro"/>
</dbReference>